<dbReference type="InterPro" id="IPR012347">
    <property type="entry name" value="Ferritin-like"/>
</dbReference>
<dbReference type="InterPro" id="IPR011882">
    <property type="entry name" value="PaaC"/>
</dbReference>
<dbReference type="InterPro" id="IPR009078">
    <property type="entry name" value="Ferritin-like_SF"/>
</dbReference>
<sequence>MTQTLVNDGAAALARLPLAQTAPLQYVLRLADNALVLGQRNAEWCGHGPVLEEDIALANISLDLIGQARLLYSHAGVLEGRLTGRARHEDDYAYWRRESDFRNWTLQELPHHGPLAGTARADRDYAVTITRNFLYSALMAELWPALEASRDADLAAIAAKSAKEVRYHLHHAADWMVRLGDGTAASHDRMQRALDHLLPYMNECFAVDAVEQEAAAQGVGLLTADLREAWDATVTAVLDDATLRRPAASDFVSTGKHGVHSEHMSYLLAELQGLARAHPGAQW</sequence>
<dbReference type="Proteomes" id="UP000270411">
    <property type="component" value="Chromosome 1"/>
</dbReference>
<organism evidence="1 2">
    <name type="scientific">Cupriavidus pauculus</name>
    <dbReference type="NCBI Taxonomy" id="82633"/>
    <lineage>
        <taxon>Bacteria</taxon>
        <taxon>Pseudomonadati</taxon>
        <taxon>Pseudomonadota</taxon>
        <taxon>Betaproteobacteria</taxon>
        <taxon>Burkholderiales</taxon>
        <taxon>Burkholderiaceae</taxon>
        <taxon>Cupriavidus</taxon>
    </lineage>
</organism>
<name>A0A3G8GY92_9BURK</name>
<dbReference type="PANTHER" id="PTHR30458">
    <property type="entry name" value="PHENYLACETIC ACID DEGRADATION PROTEIN PAA"/>
    <property type="match status" value="1"/>
</dbReference>
<gene>
    <name evidence="1" type="primary">paaI</name>
    <name evidence="1" type="ORF">EHF44_06515</name>
</gene>
<dbReference type="InterPro" id="IPR007814">
    <property type="entry name" value="PaaA_PaaC"/>
</dbReference>
<dbReference type="Gene3D" id="1.20.1260.10">
    <property type="match status" value="1"/>
</dbReference>
<evidence type="ECO:0000313" key="2">
    <source>
        <dbReference type="Proteomes" id="UP000270411"/>
    </source>
</evidence>
<dbReference type="NCBIfam" id="TIGR02158">
    <property type="entry name" value="PA_CoA_Oxy3"/>
    <property type="match status" value="1"/>
</dbReference>
<dbReference type="KEGG" id="cpau:EHF44_06515"/>
<proteinExistence type="predicted"/>
<evidence type="ECO:0000313" key="1">
    <source>
        <dbReference type="EMBL" id="AZG13124.1"/>
    </source>
</evidence>
<dbReference type="RefSeq" id="WP_124683004.1">
    <property type="nucleotide sequence ID" value="NZ_CP033969.1"/>
</dbReference>
<dbReference type="GO" id="GO:0010124">
    <property type="term" value="P:phenylacetate catabolic process"/>
    <property type="evidence" value="ECO:0007669"/>
    <property type="project" value="InterPro"/>
</dbReference>
<dbReference type="Pfam" id="PF05138">
    <property type="entry name" value="PaaA_PaaC"/>
    <property type="match status" value="1"/>
</dbReference>
<dbReference type="OrthoDB" id="9789947at2"/>
<dbReference type="SUPFAM" id="SSF47240">
    <property type="entry name" value="Ferritin-like"/>
    <property type="match status" value="1"/>
</dbReference>
<dbReference type="PANTHER" id="PTHR30458:SF0">
    <property type="entry name" value="1,2-PHENYLACETYL-COA EPOXIDASE, SUBUNIT C"/>
    <property type="match status" value="1"/>
</dbReference>
<dbReference type="AlphaFoldDB" id="A0A3G8GY92"/>
<dbReference type="EMBL" id="CP033969">
    <property type="protein sequence ID" value="AZG13124.1"/>
    <property type="molecule type" value="Genomic_DNA"/>
</dbReference>
<protein>
    <submittedName>
        <fullName evidence="1">Phenylacetate-CoA oxygenase subunit PaaI</fullName>
    </submittedName>
</protein>
<reference evidence="2" key="1">
    <citation type="submission" date="2018-11" db="EMBL/GenBank/DDBJ databases">
        <title>FDA dAtabase for Regulatory Grade micrObial Sequences (FDA-ARGOS): Supporting development and validation of Infectious Disease Dx tests.</title>
        <authorList>
            <person name="Goldberg B."/>
            <person name="Campos J."/>
            <person name="Tallon L."/>
            <person name="Sadzewicz L."/>
            <person name="Zhao X."/>
            <person name="Vavikolanu K."/>
            <person name="Mehta A."/>
            <person name="Aluvathingal J."/>
            <person name="Nadendla S."/>
            <person name="Geyer C."/>
            <person name="Nandy P."/>
            <person name="Yan Y."/>
            <person name="Sichtig H."/>
        </authorList>
    </citation>
    <scope>NUCLEOTIDE SEQUENCE [LARGE SCALE GENOMIC DNA]</scope>
    <source>
        <strain evidence="2">FDAARGOS_614</strain>
    </source>
</reference>
<dbReference type="GO" id="GO:0005829">
    <property type="term" value="C:cytosol"/>
    <property type="evidence" value="ECO:0007669"/>
    <property type="project" value="TreeGrafter"/>
</dbReference>
<accession>A0A3G8GY92</accession>
<dbReference type="PIRSF" id="PIRSF037834">
    <property type="entry name" value="PA_CoA_Oase3"/>
    <property type="match status" value="1"/>
</dbReference>
<dbReference type="InterPro" id="IPR052703">
    <property type="entry name" value="Aromatic_CoA_ox/epox"/>
</dbReference>